<dbReference type="EMBL" id="JACBNQ010000002">
    <property type="protein sequence ID" value="NYB73426.1"/>
    <property type="molecule type" value="Genomic_DNA"/>
</dbReference>
<dbReference type="AlphaFoldDB" id="A0A974BIB0"/>
<evidence type="ECO:0000313" key="2">
    <source>
        <dbReference type="Proteomes" id="UP000611629"/>
    </source>
</evidence>
<gene>
    <name evidence="1" type="ORF">HZF24_04650</name>
</gene>
<dbReference type="RefSeq" id="WP_179237102.1">
    <property type="nucleotide sequence ID" value="NZ_JACBNQ010000002.1"/>
</dbReference>
<proteinExistence type="predicted"/>
<evidence type="ECO:0000313" key="1">
    <source>
        <dbReference type="EMBL" id="NYB73426.1"/>
    </source>
</evidence>
<accession>A0A974BIB0</accession>
<reference evidence="1" key="1">
    <citation type="submission" date="2020-07" db="EMBL/GenBank/DDBJ databases">
        <title>Genomic analysis of a strain of Sedimentibacter Hydroxybenzoicus DSM7310.</title>
        <authorList>
            <person name="Ma S."/>
        </authorList>
    </citation>
    <scope>NUCLEOTIDE SEQUENCE</scope>
    <source>
        <strain evidence="1">DSM 7310</strain>
    </source>
</reference>
<name>A0A974BIB0_SEDHY</name>
<organism evidence="1 2">
    <name type="scientific">Sedimentibacter hydroxybenzoicus DSM 7310</name>
    <dbReference type="NCBI Taxonomy" id="1123245"/>
    <lineage>
        <taxon>Bacteria</taxon>
        <taxon>Bacillati</taxon>
        <taxon>Bacillota</taxon>
        <taxon>Tissierellia</taxon>
        <taxon>Sedimentibacter</taxon>
    </lineage>
</organism>
<dbReference type="Proteomes" id="UP000611629">
    <property type="component" value="Unassembled WGS sequence"/>
</dbReference>
<protein>
    <submittedName>
        <fullName evidence="1">Uncharacterized protein</fullName>
    </submittedName>
</protein>
<comment type="caution">
    <text evidence="1">The sequence shown here is derived from an EMBL/GenBank/DDBJ whole genome shotgun (WGS) entry which is preliminary data.</text>
</comment>
<keyword evidence="2" id="KW-1185">Reference proteome</keyword>
<sequence>MNDKIKLKQWKEISEAKLKDLYYEQNLSDYTIAEIYGVTKNQVRYKRNKFGISIKNKIFNEFISQSSEVYKGLNNDSKARLLKQENIDGIAKALTHYAFRNGPVEDMHANGKLTQEDMKILNKYMVNRLAGIMYTIYEEKWLQLELIYEHLKNYGTHWEQAEPDTEDLELIWNENLKLIKNNFR</sequence>